<dbReference type="InterPro" id="IPR006680">
    <property type="entry name" value="Amidohydro-rel"/>
</dbReference>
<dbReference type="EMBL" id="JALKFT010000025">
    <property type="protein sequence ID" value="MCK9878007.1"/>
    <property type="molecule type" value="Genomic_DNA"/>
</dbReference>
<dbReference type="SUPFAM" id="SSF51556">
    <property type="entry name" value="Metallo-dependent hydrolases"/>
    <property type="match status" value="1"/>
</dbReference>
<dbReference type="Pfam" id="PF04909">
    <property type="entry name" value="Amidohydro_2"/>
    <property type="match status" value="1"/>
</dbReference>
<dbReference type="PANTHER" id="PTHR43569:SF1">
    <property type="entry name" value="BLL3371 PROTEIN"/>
    <property type="match status" value="1"/>
</dbReference>
<dbReference type="InterPro" id="IPR052350">
    <property type="entry name" value="Metallo-dep_Lactonases"/>
</dbReference>
<dbReference type="RefSeq" id="WP_248826168.1">
    <property type="nucleotide sequence ID" value="NZ_JALKFT010000025.1"/>
</dbReference>
<protein>
    <submittedName>
        <fullName evidence="3">Amidohydrolase family protein</fullName>
    </submittedName>
</protein>
<dbReference type="Proteomes" id="UP001201873">
    <property type="component" value="Unassembled WGS sequence"/>
</dbReference>
<reference evidence="3 4" key="1">
    <citation type="submission" date="2022-04" db="EMBL/GenBank/DDBJ databases">
        <title>Genome diversity in the genus Frankia.</title>
        <authorList>
            <person name="Carlos-Shanley C."/>
            <person name="Hahn D."/>
        </authorList>
    </citation>
    <scope>NUCLEOTIDE SEQUENCE [LARGE SCALE GENOMIC DNA]</scope>
    <source>
        <strain evidence="3 4">Ag45/Mut15</strain>
    </source>
</reference>
<organism evidence="3 4">
    <name type="scientific">Frankia umida</name>
    <dbReference type="NCBI Taxonomy" id="573489"/>
    <lineage>
        <taxon>Bacteria</taxon>
        <taxon>Bacillati</taxon>
        <taxon>Actinomycetota</taxon>
        <taxon>Actinomycetes</taxon>
        <taxon>Frankiales</taxon>
        <taxon>Frankiaceae</taxon>
        <taxon>Frankia</taxon>
    </lineage>
</organism>
<dbReference type="InterPro" id="IPR032466">
    <property type="entry name" value="Metal_Hydrolase"/>
</dbReference>
<evidence type="ECO:0000259" key="2">
    <source>
        <dbReference type="Pfam" id="PF04909"/>
    </source>
</evidence>
<name>A0ABT0K3D3_9ACTN</name>
<evidence type="ECO:0000256" key="1">
    <source>
        <dbReference type="ARBA" id="ARBA00038310"/>
    </source>
</evidence>
<feature type="domain" description="Amidohydrolase-related" evidence="2">
    <location>
        <begin position="24"/>
        <end position="328"/>
    </location>
</feature>
<evidence type="ECO:0000313" key="4">
    <source>
        <dbReference type="Proteomes" id="UP001201873"/>
    </source>
</evidence>
<keyword evidence="4" id="KW-1185">Reference proteome</keyword>
<accession>A0ABT0K3D3</accession>
<sequence>MKLDETATEPAPREDVIDPELPIVDPHHHLWPSGYWIPYDQHAYLRDIERGHRITATVFVECRAAYRPDGDEALRPVGETELVTAVCPAGATPALAAGLVAWADLTRPADAARTIDGHLEAASGRLRGIRHNVIWHRRPIVKGQDSPPHLLLDDQFQAGIRAVGRRGLSYDVWLFHEQLPELAAAADALPDQLFVLDHLGGPVPDEPNPQARSEIFARWSSLLRDVARRPNIVVKLGGLGMPLHGLGHEELATRPSSTDLAAAWAPYIETAIDAFGPDRSMFESNFPVDKQSGSYDALWNAFKIITASMSAPERSALFAGTARRVYRLDADPTGTAR</sequence>
<comment type="caution">
    <text evidence="3">The sequence shown here is derived from an EMBL/GenBank/DDBJ whole genome shotgun (WGS) entry which is preliminary data.</text>
</comment>
<gene>
    <name evidence="3" type="ORF">MXD59_19895</name>
</gene>
<dbReference type="Gene3D" id="3.20.20.140">
    <property type="entry name" value="Metal-dependent hydrolases"/>
    <property type="match status" value="1"/>
</dbReference>
<dbReference type="PANTHER" id="PTHR43569">
    <property type="entry name" value="AMIDOHYDROLASE"/>
    <property type="match status" value="1"/>
</dbReference>
<comment type="similarity">
    <text evidence="1">Belongs to the metallo-dependent hydrolases superfamily.</text>
</comment>
<proteinExistence type="inferred from homology"/>
<evidence type="ECO:0000313" key="3">
    <source>
        <dbReference type="EMBL" id="MCK9878007.1"/>
    </source>
</evidence>